<accession>A0A0C1MUY8</accession>
<reference evidence="5 6" key="1">
    <citation type="submission" date="2014-11" db="EMBL/GenBank/DDBJ databases">
        <title>A Rickettsiales Symbiont of Amoebae With Ancient Features.</title>
        <authorList>
            <person name="Schulz F."/>
            <person name="Martijn J."/>
            <person name="Wascher F."/>
            <person name="Kostanjsek R."/>
            <person name="Ettema T.J."/>
            <person name="Horn M."/>
        </authorList>
    </citation>
    <scope>NUCLEOTIDE SEQUENCE [LARGE SCALE GENOMIC DNA]</scope>
    <source>
        <strain evidence="5 6">UWC36</strain>
    </source>
</reference>
<comment type="caution">
    <text evidence="5">The sequence shown here is derived from an EMBL/GenBank/DDBJ whole genome shotgun (WGS) entry which is preliminary data.</text>
</comment>
<proteinExistence type="predicted"/>
<organism evidence="5 6">
    <name type="scientific">Candidatus Jidaibacter acanthamoebae</name>
    <dbReference type="NCBI Taxonomy" id="86105"/>
    <lineage>
        <taxon>Bacteria</taxon>
        <taxon>Pseudomonadati</taxon>
        <taxon>Pseudomonadota</taxon>
        <taxon>Alphaproteobacteria</taxon>
        <taxon>Rickettsiales</taxon>
        <taxon>Candidatus Midichloriaceae</taxon>
        <taxon>Candidatus Jidaibacter</taxon>
    </lineage>
</organism>
<dbReference type="Gene3D" id="3.30.1450.10">
    <property type="match status" value="1"/>
</dbReference>
<dbReference type="InterPro" id="IPR026592">
    <property type="entry name" value="BamE"/>
</dbReference>
<evidence type="ECO:0000256" key="1">
    <source>
        <dbReference type="ARBA" id="ARBA00022729"/>
    </source>
</evidence>
<dbReference type="EMBL" id="JSWE01000058">
    <property type="protein sequence ID" value="KIE05927.1"/>
    <property type="molecule type" value="Genomic_DNA"/>
</dbReference>
<dbReference type="PROSITE" id="PS51257">
    <property type="entry name" value="PROKAR_LIPOPROTEIN"/>
    <property type="match status" value="1"/>
</dbReference>
<keyword evidence="6" id="KW-1185">Reference proteome</keyword>
<dbReference type="RefSeq" id="WP_039455183.1">
    <property type="nucleotide sequence ID" value="NZ_JSWE01000058.1"/>
</dbReference>
<dbReference type="OrthoDB" id="7160681at2"/>
<gene>
    <name evidence="5" type="ORF">NF27_CG01070</name>
</gene>
<dbReference type="InterPro" id="IPR007450">
    <property type="entry name" value="BamE_dom"/>
</dbReference>
<dbReference type="InterPro" id="IPR037873">
    <property type="entry name" value="BamE-like"/>
</dbReference>
<protein>
    <recommendedName>
        <fullName evidence="4">Outer membrane protein assembly factor BamE domain-containing protein</fullName>
    </recommendedName>
</protein>
<dbReference type="AlphaFoldDB" id="A0A0C1MUY8"/>
<dbReference type="GO" id="GO:0030674">
    <property type="term" value="F:protein-macromolecule adaptor activity"/>
    <property type="evidence" value="ECO:0007669"/>
    <property type="project" value="TreeGrafter"/>
</dbReference>
<evidence type="ECO:0000313" key="5">
    <source>
        <dbReference type="EMBL" id="KIE05927.1"/>
    </source>
</evidence>
<evidence type="ECO:0000256" key="2">
    <source>
        <dbReference type="ARBA" id="ARBA00023136"/>
    </source>
</evidence>
<sequence>MQIRNILLIATVCLLSACAKHEHFHGYSFDEKEISSLKIGQTNEEETRELLGSPTTTSDFGDKTYYYISMQQQSEAFFHPHTVAQDVLEITFNRQKVIKNIKSYTLNEARNINYASGTTELKGNTMTPLEQIFSNVGKFNKPKSPKQF</sequence>
<evidence type="ECO:0000256" key="3">
    <source>
        <dbReference type="ARBA" id="ARBA00023237"/>
    </source>
</evidence>
<feature type="domain" description="Outer membrane protein assembly factor BamE" evidence="4">
    <location>
        <begin position="26"/>
        <end position="101"/>
    </location>
</feature>
<dbReference type="Pfam" id="PF04355">
    <property type="entry name" value="BamE"/>
    <property type="match status" value="1"/>
</dbReference>
<dbReference type="PANTHER" id="PTHR37482">
    <property type="entry name" value="OUTER MEMBRANE PROTEIN ASSEMBLY FACTOR BAME"/>
    <property type="match status" value="1"/>
</dbReference>
<dbReference type="GO" id="GO:0043165">
    <property type="term" value="P:Gram-negative-bacterium-type cell outer membrane assembly"/>
    <property type="evidence" value="ECO:0007669"/>
    <property type="project" value="TreeGrafter"/>
</dbReference>
<evidence type="ECO:0000259" key="4">
    <source>
        <dbReference type="Pfam" id="PF04355"/>
    </source>
</evidence>
<dbReference type="STRING" id="86105.NF27_CG01070"/>
<dbReference type="GO" id="GO:0051205">
    <property type="term" value="P:protein insertion into membrane"/>
    <property type="evidence" value="ECO:0007669"/>
    <property type="project" value="TreeGrafter"/>
</dbReference>
<name>A0A0C1MUY8_9RICK</name>
<keyword evidence="2" id="KW-0472">Membrane</keyword>
<evidence type="ECO:0000313" key="6">
    <source>
        <dbReference type="Proteomes" id="UP000031258"/>
    </source>
</evidence>
<dbReference type="Proteomes" id="UP000031258">
    <property type="component" value="Unassembled WGS sequence"/>
</dbReference>
<dbReference type="GO" id="GO:1990063">
    <property type="term" value="C:Bam protein complex"/>
    <property type="evidence" value="ECO:0007669"/>
    <property type="project" value="TreeGrafter"/>
</dbReference>
<keyword evidence="3" id="KW-0998">Cell outer membrane</keyword>
<dbReference type="PANTHER" id="PTHR37482:SF1">
    <property type="entry name" value="OUTER MEMBRANE PROTEIN ASSEMBLY FACTOR BAME"/>
    <property type="match status" value="1"/>
</dbReference>
<keyword evidence="1" id="KW-0732">Signal</keyword>